<feature type="non-terminal residue" evidence="1">
    <location>
        <position position="1"/>
    </location>
</feature>
<evidence type="ECO:0000313" key="1">
    <source>
        <dbReference type="EMBL" id="BAF26337.1"/>
    </source>
</evidence>
<evidence type="ECO:0000313" key="2">
    <source>
        <dbReference type="Proteomes" id="UP000000763"/>
    </source>
</evidence>
<dbReference type="Gramene" id="Os10t0357700-01">
    <property type="protein sequence ID" value="Os10t0357700-01"/>
    <property type="gene ID" value="Os10g0357700"/>
</dbReference>
<name>A0A0P0XU34_ORYSJ</name>
<sequence>NLGDKLLKNQTLFCTWEDDREWSDLDIQGRGCNEVVHPWTMTVWCVRRMRARRESRSWRRLQPSCVFLVQHLYIRSF</sequence>
<protein>
    <submittedName>
        <fullName evidence="1">Os10g0357700 protein</fullName>
    </submittedName>
</protein>
<dbReference type="KEGG" id="dosa:Os10g0357700"/>
<dbReference type="EMBL" id="AP008216">
    <property type="protein sequence ID" value="BAF26337.1"/>
    <property type="molecule type" value="Genomic_DNA"/>
</dbReference>
<accession>A0A0P0XU34</accession>
<proteinExistence type="predicted"/>
<reference evidence="2" key="2">
    <citation type="journal article" date="2008" name="Nucleic Acids Res.">
        <title>The rice annotation project database (RAP-DB): 2008 update.</title>
        <authorList>
            <consortium name="The rice annotation project (RAP)"/>
        </authorList>
    </citation>
    <scope>GENOME REANNOTATION</scope>
    <source>
        <strain evidence="2">cv. Nipponbare</strain>
    </source>
</reference>
<dbReference type="Proteomes" id="UP000000763">
    <property type="component" value="Chromosome 10"/>
</dbReference>
<gene>
    <name evidence="1" type="ordered locus">Os10g0357700</name>
</gene>
<reference evidence="1 2" key="1">
    <citation type="journal article" date="2005" name="Nature">
        <title>The map-based sequence of the rice genome.</title>
        <authorList>
            <consortium name="International rice genome sequencing project (IRGSP)"/>
            <person name="Matsumoto T."/>
            <person name="Wu J."/>
            <person name="Kanamori H."/>
            <person name="Katayose Y."/>
            <person name="Fujisawa M."/>
            <person name="Namiki N."/>
            <person name="Mizuno H."/>
            <person name="Yamamoto K."/>
            <person name="Antonio B.A."/>
            <person name="Baba T."/>
            <person name="Sakata K."/>
            <person name="Nagamura Y."/>
            <person name="Aoki H."/>
            <person name="Arikawa K."/>
            <person name="Arita K."/>
            <person name="Bito T."/>
            <person name="Chiden Y."/>
            <person name="Fujitsuka N."/>
            <person name="Fukunaka R."/>
            <person name="Hamada M."/>
            <person name="Harada C."/>
            <person name="Hayashi A."/>
            <person name="Hijishita S."/>
            <person name="Honda M."/>
            <person name="Hosokawa S."/>
            <person name="Ichikawa Y."/>
            <person name="Idonuma A."/>
            <person name="Iijima M."/>
            <person name="Ikeda M."/>
            <person name="Ikeno M."/>
            <person name="Ito K."/>
            <person name="Ito S."/>
            <person name="Ito T."/>
            <person name="Ito Y."/>
            <person name="Ito Y."/>
            <person name="Iwabuchi A."/>
            <person name="Kamiya K."/>
            <person name="Karasawa W."/>
            <person name="Kurita K."/>
            <person name="Katagiri S."/>
            <person name="Kikuta A."/>
            <person name="Kobayashi H."/>
            <person name="Kobayashi N."/>
            <person name="Machita K."/>
            <person name="Maehara T."/>
            <person name="Masukawa M."/>
            <person name="Mizubayashi T."/>
            <person name="Mukai Y."/>
            <person name="Nagasaki H."/>
            <person name="Nagata Y."/>
            <person name="Naito S."/>
            <person name="Nakashima M."/>
            <person name="Nakama Y."/>
            <person name="Nakamichi Y."/>
            <person name="Nakamura M."/>
            <person name="Meguro A."/>
            <person name="Negishi M."/>
            <person name="Ohta I."/>
            <person name="Ohta T."/>
            <person name="Okamoto M."/>
            <person name="Ono N."/>
            <person name="Saji S."/>
            <person name="Sakaguchi M."/>
            <person name="Sakai K."/>
            <person name="Shibata M."/>
            <person name="Shimokawa T."/>
            <person name="Song J."/>
            <person name="Takazaki Y."/>
            <person name="Terasawa K."/>
            <person name="Tsugane M."/>
            <person name="Tsuji K."/>
            <person name="Ueda S."/>
            <person name="Waki K."/>
            <person name="Yamagata H."/>
            <person name="Yamamoto M."/>
            <person name="Yamamoto S."/>
            <person name="Yamane H."/>
            <person name="Yoshiki S."/>
            <person name="Yoshihara R."/>
            <person name="Yukawa K."/>
            <person name="Zhong H."/>
            <person name="Yano M."/>
            <person name="Yuan Q."/>
            <person name="Ouyang S."/>
            <person name="Liu J."/>
            <person name="Jones K.M."/>
            <person name="Gansberger K."/>
            <person name="Moffat K."/>
            <person name="Hill J."/>
            <person name="Bera J."/>
            <person name="Fadrosh D."/>
            <person name="Jin S."/>
            <person name="Johri S."/>
            <person name="Kim M."/>
            <person name="Overton L."/>
            <person name="Reardon M."/>
            <person name="Tsitrin T."/>
            <person name="Vuong H."/>
            <person name="Weaver B."/>
            <person name="Ciecko A."/>
            <person name="Tallon L."/>
            <person name="Jackson J."/>
            <person name="Pai G."/>
            <person name="Aken S.V."/>
            <person name="Utterback T."/>
            <person name="Reidmuller S."/>
            <person name="Feldblyum T."/>
            <person name="Hsiao J."/>
            <person name="Zismann V."/>
            <person name="Iobst S."/>
            <person name="de Vazeille A.R."/>
            <person name="Buell C.R."/>
            <person name="Ying K."/>
            <person name="Li Y."/>
            <person name="Lu T."/>
            <person name="Huang Y."/>
            <person name="Zhao Q."/>
            <person name="Feng Q."/>
            <person name="Zhang L."/>
            <person name="Zhu J."/>
            <person name="Weng Q."/>
            <person name="Mu J."/>
            <person name="Lu Y."/>
            <person name="Fan D."/>
            <person name="Liu Y."/>
            <person name="Guan J."/>
            <person name="Zhang Y."/>
            <person name="Yu S."/>
            <person name="Liu X."/>
            <person name="Zhang Y."/>
            <person name="Hong G."/>
            <person name="Han B."/>
            <person name="Choisne N."/>
            <person name="Demange N."/>
            <person name="Orjeda G."/>
            <person name="Samain S."/>
            <person name="Cattolico L."/>
            <person name="Pelletier E."/>
            <person name="Couloux A."/>
            <person name="Segurens B."/>
            <person name="Wincker P."/>
            <person name="D'Hont A."/>
            <person name="Scarpelli C."/>
            <person name="Weissenbach J."/>
            <person name="Salanoubat M."/>
            <person name="Quetier F."/>
            <person name="Yu Y."/>
            <person name="Kim H.R."/>
            <person name="Rambo T."/>
            <person name="Currie J."/>
            <person name="Collura K."/>
            <person name="Luo M."/>
            <person name="Yang T."/>
            <person name="Ammiraju J.S.S."/>
            <person name="Engler F."/>
            <person name="Soderlund C."/>
            <person name="Wing R.A."/>
            <person name="Palmer L.E."/>
            <person name="de la Bastide M."/>
            <person name="Spiegel L."/>
            <person name="Nascimento L."/>
            <person name="Zutavern T."/>
            <person name="O'Shaughnessy A."/>
            <person name="Dike S."/>
            <person name="Dedhia N."/>
            <person name="Preston R."/>
            <person name="Balija V."/>
            <person name="McCombie W.R."/>
            <person name="Chow T."/>
            <person name="Chen H."/>
            <person name="Chung M."/>
            <person name="Chen C."/>
            <person name="Shaw J."/>
            <person name="Wu H."/>
            <person name="Hsiao K."/>
            <person name="Chao Y."/>
            <person name="Chu M."/>
            <person name="Cheng C."/>
            <person name="Hour A."/>
            <person name="Lee P."/>
            <person name="Lin S."/>
            <person name="Lin Y."/>
            <person name="Liou J."/>
            <person name="Liu S."/>
            <person name="Hsing Y."/>
            <person name="Raghuvanshi S."/>
            <person name="Mohanty A."/>
            <person name="Bharti A.K."/>
            <person name="Gaur A."/>
            <person name="Gupta V."/>
            <person name="Kumar D."/>
            <person name="Ravi V."/>
            <person name="Vij S."/>
            <person name="Kapur A."/>
            <person name="Khurana P."/>
            <person name="Khurana P."/>
            <person name="Khurana J.P."/>
            <person name="Tyagi A.K."/>
            <person name="Gaikwad K."/>
            <person name="Singh A."/>
            <person name="Dalal V."/>
            <person name="Srivastava S."/>
            <person name="Dixit A."/>
            <person name="Pal A.K."/>
            <person name="Ghazi I.A."/>
            <person name="Yadav M."/>
            <person name="Pandit A."/>
            <person name="Bhargava A."/>
            <person name="Sureshbabu K."/>
            <person name="Batra K."/>
            <person name="Sharma T.R."/>
            <person name="Mohapatra T."/>
            <person name="Singh N.K."/>
            <person name="Messing J."/>
            <person name="Nelson A.B."/>
            <person name="Fuks G."/>
            <person name="Kavchok S."/>
            <person name="Keizer G."/>
            <person name="Linton E."/>
            <person name="Llaca V."/>
            <person name="Song R."/>
            <person name="Tanyolac B."/>
            <person name="Young S."/>
            <person name="Ho-Il K."/>
            <person name="Hahn J.H."/>
            <person name="Sangsakoo G."/>
            <person name="Vanavichit A."/>
            <person name="de Mattos Luiz.A.T."/>
            <person name="Zimmer P.D."/>
            <person name="Malone G."/>
            <person name="Dellagostin O."/>
            <person name="de Oliveira A.C."/>
            <person name="Bevan M."/>
            <person name="Bancroft I."/>
            <person name="Minx P."/>
            <person name="Cordum H."/>
            <person name="Wilson R."/>
            <person name="Cheng Z."/>
            <person name="Jin W."/>
            <person name="Jiang J."/>
            <person name="Leong S.A."/>
            <person name="Iwama H."/>
            <person name="Gojobori T."/>
            <person name="Itoh T."/>
            <person name="Niimura Y."/>
            <person name="Fujii Y."/>
            <person name="Habara T."/>
            <person name="Sakai H."/>
            <person name="Sato Y."/>
            <person name="Wilson G."/>
            <person name="Kumar K."/>
            <person name="McCouch S."/>
            <person name="Juretic N."/>
            <person name="Hoen D."/>
            <person name="Wright S."/>
            <person name="Bruskiewich R."/>
            <person name="Bureau T."/>
            <person name="Miyao A."/>
            <person name="Hirochika H."/>
            <person name="Nishikawa T."/>
            <person name="Kadowaki K."/>
            <person name="Sugiura M."/>
            <person name="Burr B."/>
            <person name="Sasaki T."/>
        </authorList>
    </citation>
    <scope>NUCLEOTIDE SEQUENCE [LARGE SCALE GENOMIC DNA]</scope>
    <source>
        <strain evidence="2">cv. Nipponbare</strain>
    </source>
</reference>
<organism evidence="1 2">
    <name type="scientific">Oryza sativa subsp. japonica</name>
    <name type="common">Rice</name>
    <dbReference type="NCBI Taxonomy" id="39947"/>
    <lineage>
        <taxon>Eukaryota</taxon>
        <taxon>Viridiplantae</taxon>
        <taxon>Streptophyta</taxon>
        <taxon>Embryophyta</taxon>
        <taxon>Tracheophyta</taxon>
        <taxon>Spermatophyta</taxon>
        <taxon>Magnoliopsida</taxon>
        <taxon>Liliopsida</taxon>
        <taxon>Poales</taxon>
        <taxon>Poaceae</taxon>
        <taxon>BOP clade</taxon>
        <taxon>Oryzoideae</taxon>
        <taxon>Oryzeae</taxon>
        <taxon>Oryzinae</taxon>
        <taxon>Oryza</taxon>
        <taxon>Oryza sativa</taxon>
    </lineage>
</organism>
<dbReference type="AlphaFoldDB" id="A0A0P0XU34"/>